<dbReference type="Pfam" id="PF03136">
    <property type="entry name" value="Pup_ligase"/>
    <property type="match status" value="1"/>
</dbReference>
<keyword evidence="10" id="KW-1185">Reference proteome</keyword>
<proteinExistence type="inferred from homology"/>
<comment type="function">
    <text evidence="7">Catalyzes the covalent attachment of the prokaryotic ubiquitin-like protein modifier Pup to the proteasomal substrate proteins, thereby targeting them for proteasomal degradation. This tagging system is termed pupylation. The ligation reaction involves the side-chain carboxylate of the C-terminal glutamate of Pup and the side-chain amino group of a substrate lysine.</text>
</comment>
<comment type="miscellaneous">
    <text evidence="7">The reaction mechanism probably proceeds via the activation of Pup by phosphorylation of its C-terminal glutamate, which is then subject to nucleophilic attack by the substrate lysine, resulting in an isopeptide bond and the release of phosphate as a good leaving group.</text>
</comment>
<keyword evidence="6 7" id="KW-0460">Magnesium</keyword>
<comment type="similarity">
    <text evidence="7">Belongs to the Pup ligase/Pup deamidase family. Pup-conjugating enzyme subfamily.</text>
</comment>
<keyword evidence="4 7" id="KW-0833">Ubl conjugation pathway</keyword>
<organism evidence="9 10">
    <name type="scientific">Ammonicoccus fulvus</name>
    <dbReference type="NCBI Taxonomy" id="3138240"/>
    <lineage>
        <taxon>Bacteria</taxon>
        <taxon>Bacillati</taxon>
        <taxon>Actinomycetota</taxon>
        <taxon>Actinomycetes</taxon>
        <taxon>Propionibacteriales</taxon>
        <taxon>Propionibacteriaceae</taxon>
        <taxon>Ammonicoccus</taxon>
    </lineage>
</organism>
<evidence type="ECO:0000313" key="10">
    <source>
        <dbReference type="Proteomes" id="UP001442841"/>
    </source>
</evidence>
<evidence type="ECO:0000256" key="8">
    <source>
        <dbReference type="NCBIfam" id="TIGR03686"/>
    </source>
</evidence>
<evidence type="ECO:0000256" key="1">
    <source>
        <dbReference type="ARBA" id="ARBA00022598"/>
    </source>
</evidence>
<feature type="binding site" evidence="7">
    <location>
        <position position="58"/>
    </location>
    <ligand>
        <name>ATP</name>
        <dbReference type="ChEBI" id="CHEBI:30616"/>
    </ligand>
</feature>
<dbReference type="PANTHER" id="PTHR42307:SF3">
    <property type="entry name" value="PUP--PROTEIN LIGASE"/>
    <property type="match status" value="1"/>
</dbReference>
<dbReference type="Proteomes" id="UP001442841">
    <property type="component" value="Chromosome"/>
</dbReference>
<feature type="binding site" evidence="7">
    <location>
        <position position="422"/>
    </location>
    <ligand>
        <name>ATP</name>
        <dbReference type="ChEBI" id="CHEBI:30616"/>
    </ligand>
</feature>
<dbReference type="EC" id="6.3.1.19" evidence="7 8"/>
<dbReference type="PIRSF" id="PIRSF018077">
    <property type="entry name" value="UCP018077"/>
    <property type="match status" value="1"/>
</dbReference>
<dbReference type="RefSeq" id="WP_425309473.1">
    <property type="nucleotide sequence ID" value="NZ_CP154795.1"/>
</dbReference>
<dbReference type="GO" id="GO:0016874">
    <property type="term" value="F:ligase activity"/>
    <property type="evidence" value="ECO:0007669"/>
    <property type="project" value="UniProtKB-KW"/>
</dbReference>
<dbReference type="InterPro" id="IPR022279">
    <property type="entry name" value="Pup_ligase"/>
</dbReference>
<feature type="binding site" evidence="7">
    <location>
        <position position="14"/>
    </location>
    <ligand>
        <name>Mg(2+)</name>
        <dbReference type="ChEBI" id="CHEBI:18420"/>
    </ligand>
</feature>
<reference evidence="9 10" key="1">
    <citation type="submission" date="2024-04" db="EMBL/GenBank/DDBJ databases">
        <title>Isolation of an actinomycete strain from pig manure.</title>
        <authorList>
            <person name="Gong T."/>
            <person name="Yu Z."/>
            <person name="An M."/>
            <person name="Wei C."/>
            <person name="Yang W."/>
            <person name="Liu L."/>
        </authorList>
    </citation>
    <scope>NUCLEOTIDE SEQUENCE [LARGE SCALE GENOMIC DNA]</scope>
    <source>
        <strain evidence="9 10">ZF39</strain>
    </source>
</reference>
<protein>
    <recommendedName>
        <fullName evidence="7 8">Pup--protein ligase</fullName>
        <ecNumber evidence="7 8">6.3.1.19</ecNumber>
    </recommendedName>
    <alternativeName>
        <fullName evidence="7">Proteasome accessory factor A</fullName>
    </alternativeName>
    <alternativeName>
        <fullName evidence="7">Pup-conjugating enzyme</fullName>
    </alternativeName>
</protein>
<dbReference type="InterPro" id="IPR004347">
    <property type="entry name" value="Pup_ligase/deamidase"/>
</dbReference>
<evidence type="ECO:0000256" key="3">
    <source>
        <dbReference type="ARBA" id="ARBA00022741"/>
    </source>
</evidence>
<comment type="pathway">
    <text evidence="7">Protein degradation; proteasomal Pup-dependent pathway.</text>
</comment>
<name>A0ABZ3FPL6_9ACTN</name>
<comment type="pathway">
    <text evidence="7">Protein modification; protein pupylation.</text>
</comment>
<sequence length="489" mass="54290">MELPFLTRRIYGLETEFGVTFHSQGQRRLSADEAARHLFKDVVAWGRSSNVFLGNGSRIYLDVGSHPEYATAECDDLTEIIAHDRAGELIFRRLADSATQRLATEDIHGELYLFKNNTDSHGNSYGCHENYLIGRTRELAPITSVLVPFLVSRQLICGAGKVMPNGDFRVSQRAEHMWDGVSSATTRMRPMINTRDEPHADPGRFRRLHVIVGDSNVSETSTWLKVGTTELVLRLIESGRALRNLALENPIKAVRDLSRDPFGRAEATLATGRTITGLQLQQAYLQGALDLVEQHGDPGPELAAVLAMWQRVLEALGAKDTTPLEADIDWAIKLKLLRRYADRAGLAWSDPRIQQLDLAYHDIQPGRGLFTLLEARGSVSRVVDDAAVEQAAETPPQTTRARLRGAFVEAAQAAGVDYTVDWTTLKVNEPPPRSWRPPDGGLLAGHDQDELYAPILCKDPFLAVDERVDTLLDRLSGEPSGADRRRPRP</sequence>
<gene>
    <name evidence="7 9" type="primary">pafA</name>
    <name evidence="9" type="ORF">AADG42_12120</name>
</gene>
<evidence type="ECO:0000256" key="5">
    <source>
        <dbReference type="ARBA" id="ARBA00022840"/>
    </source>
</evidence>
<keyword evidence="2 7" id="KW-0479">Metal-binding</keyword>
<dbReference type="EMBL" id="CP154795">
    <property type="protein sequence ID" value="XAN08017.1"/>
    <property type="molecule type" value="Genomic_DNA"/>
</dbReference>
<keyword evidence="1 7" id="KW-0436">Ligase</keyword>
<accession>A0ABZ3FPL6</accession>
<evidence type="ECO:0000313" key="9">
    <source>
        <dbReference type="EMBL" id="XAN08017.1"/>
    </source>
</evidence>
<feature type="active site" description="Proton acceptor" evidence="7">
    <location>
        <position position="62"/>
    </location>
</feature>
<evidence type="ECO:0000256" key="6">
    <source>
        <dbReference type="ARBA" id="ARBA00022842"/>
    </source>
</evidence>
<evidence type="ECO:0000256" key="7">
    <source>
        <dbReference type="HAMAP-Rule" id="MF_02111"/>
    </source>
</evidence>
<keyword evidence="5 7" id="KW-0067">ATP-binding</keyword>
<keyword evidence="3 7" id="KW-0547">Nucleotide-binding</keyword>
<dbReference type="PANTHER" id="PTHR42307">
    <property type="entry name" value="PUP DEAMIDASE/DEPUPYLASE"/>
    <property type="match status" value="1"/>
</dbReference>
<feature type="binding site" evidence="7">
    <location>
        <position position="71"/>
    </location>
    <ligand>
        <name>ATP</name>
        <dbReference type="ChEBI" id="CHEBI:30616"/>
    </ligand>
</feature>
<feature type="binding site" evidence="7">
    <location>
        <position position="60"/>
    </location>
    <ligand>
        <name>Mg(2+)</name>
        <dbReference type="ChEBI" id="CHEBI:18420"/>
    </ligand>
</feature>
<feature type="binding site" evidence="7">
    <location>
        <position position="68"/>
    </location>
    <ligand>
        <name>Mg(2+)</name>
        <dbReference type="ChEBI" id="CHEBI:18420"/>
    </ligand>
</feature>
<evidence type="ECO:0000256" key="4">
    <source>
        <dbReference type="ARBA" id="ARBA00022786"/>
    </source>
</evidence>
<evidence type="ECO:0000256" key="2">
    <source>
        <dbReference type="ARBA" id="ARBA00022723"/>
    </source>
</evidence>
<dbReference type="HAMAP" id="MF_02111">
    <property type="entry name" value="Pup_ligase"/>
    <property type="match status" value="1"/>
</dbReference>
<dbReference type="NCBIfam" id="TIGR03686">
    <property type="entry name" value="pupylate_PafA"/>
    <property type="match status" value="1"/>
</dbReference>
<comment type="catalytic activity">
    <reaction evidence="7">
        <text>ATP + [prokaryotic ubiquitin-like protein]-L-glutamate + [protein]-L-lysine = ADP + phosphate + N(6)-([prokaryotic ubiquitin-like protein]-gamma-L-glutamyl)-[protein]-L-lysine.</text>
        <dbReference type="EC" id="6.3.1.19"/>
    </reaction>
</comment>